<protein>
    <submittedName>
        <fullName evidence="2">Uncharacterized protein</fullName>
    </submittedName>
</protein>
<evidence type="ECO:0000313" key="3">
    <source>
        <dbReference type="Proteomes" id="UP000326565"/>
    </source>
</evidence>
<sequence length="71" mass="8532">MYRIHASWGLAYVYLPSFRRFIIHVDFYPTLFTFTVLNLLYVCIYVVQPHQVENQEEDQRDKEKGFLCIGV</sequence>
<dbReference type="EMBL" id="ML732177">
    <property type="protein sequence ID" value="KAB8076716.1"/>
    <property type="molecule type" value="Genomic_DNA"/>
</dbReference>
<keyword evidence="1" id="KW-1133">Transmembrane helix</keyword>
<feature type="transmembrane region" description="Helical" evidence="1">
    <location>
        <begin position="27"/>
        <end position="47"/>
    </location>
</feature>
<accession>A0A5N5X7Q7</accession>
<proteinExistence type="predicted"/>
<dbReference type="AlphaFoldDB" id="A0A5N5X7Q7"/>
<dbReference type="Proteomes" id="UP000326565">
    <property type="component" value="Unassembled WGS sequence"/>
</dbReference>
<keyword evidence="3" id="KW-1185">Reference proteome</keyword>
<organism evidence="2 3">
    <name type="scientific">Aspergillus leporis</name>
    <dbReference type="NCBI Taxonomy" id="41062"/>
    <lineage>
        <taxon>Eukaryota</taxon>
        <taxon>Fungi</taxon>
        <taxon>Dikarya</taxon>
        <taxon>Ascomycota</taxon>
        <taxon>Pezizomycotina</taxon>
        <taxon>Eurotiomycetes</taxon>
        <taxon>Eurotiomycetidae</taxon>
        <taxon>Eurotiales</taxon>
        <taxon>Aspergillaceae</taxon>
        <taxon>Aspergillus</taxon>
        <taxon>Aspergillus subgen. Circumdati</taxon>
    </lineage>
</organism>
<evidence type="ECO:0000256" key="1">
    <source>
        <dbReference type="SAM" id="Phobius"/>
    </source>
</evidence>
<keyword evidence="1" id="KW-0472">Membrane</keyword>
<evidence type="ECO:0000313" key="2">
    <source>
        <dbReference type="EMBL" id="KAB8076716.1"/>
    </source>
</evidence>
<feature type="non-terminal residue" evidence="2">
    <location>
        <position position="71"/>
    </location>
</feature>
<name>A0A5N5X7Q7_9EURO</name>
<gene>
    <name evidence="2" type="ORF">BDV29DRAFT_169631</name>
</gene>
<keyword evidence="1" id="KW-0812">Transmembrane</keyword>
<reference evidence="2 3" key="1">
    <citation type="submission" date="2019-04" db="EMBL/GenBank/DDBJ databases">
        <title>Friends and foes A comparative genomics study of 23 Aspergillus species from section Flavi.</title>
        <authorList>
            <consortium name="DOE Joint Genome Institute"/>
            <person name="Kjaerbolling I."/>
            <person name="Vesth T."/>
            <person name="Frisvad J.C."/>
            <person name="Nybo J.L."/>
            <person name="Theobald S."/>
            <person name="Kildgaard S."/>
            <person name="Isbrandt T."/>
            <person name="Kuo A."/>
            <person name="Sato A."/>
            <person name="Lyhne E.K."/>
            <person name="Kogle M.E."/>
            <person name="Wiebenga A."/>
            <person name="Kun R.S."/>
            <person name="Lubbers R.J."/>
            <person name="Makela M.R."/>
            <person name="Barry K."/>
            <person name="Chovatia M."/>
            <person name="Clum A."/>
            <person name="Daum C."/>
            <person name="Haridas S."/>
            <person name="He G."/>
            <person name="LaButti K."/>
            <person name="Lipzen A."/>
            <person name="Mondo S."/>
            <person name="Riley R."/>
            <person name="Salamov A."/>
            <person name="Simmons B.A."/>
            <person name="Magnuson J.K."/>
            <person name="Henrissat B."/>
            <person name="Mortensen U.H."/>
            <person name="Larsen T.O."/>
            <person name="Devries R.P."/>
            <person name="Grigoriev I.V."/>
            <person name="Machida M."/>
            <person name="Baker S.E."/>
            <person name="Andersen M.R."/>
        </authorList>
    </citation>
    <scope>NUCLEOTIDE SEQUENCE [LARGE SCALE GENOMIC DNA]</scope>
    <source>
        <strain evidence="2 3">CBS 151.66</strain>
    </source>
</reference>